<organism evidence="3 4">
    <name type="scientific">Acer yangbiense</name>
    <dbReference type="NCBI Taxonomy" id="1000413"/>
    <lineage>
        <taxon>Eukaryota</taxon>
        <taxon>Viridiplantae</taxon>
        <taxon>Streptophyta</taxon>
        <taxon>Embryophyta</taxon>
        <taxon>Tracheophyta</taxon>
        <taxon>Spermatophyta</taxon>
        <taxon>Magnoliopsida</taxon>
        <taxon>eudicotyledons</taxon>
        <taxon>Gunneridae</taxon>
        <taxon>Pentapetalae</taxon>
        <taxon>rosids</taxon>
        <taxon>malvids</taxon>
        <taxon>Sapindales</taxon>
        <taxon>Sapindaceae</taxon>
        <taxon>Hippocastanoideae</taxon>
        <taxon>Acereae</taxon>
        <taxon>Acer</taxon>
    </lineage>
</organism>
<evidence type="ECO:0000256" key="1">
    <source>
        <dbReference type="SAM" id="MobiDB-lite"/>
    </source>
</evidence>
<dbReference type="OrthoDB" id="1304871at2759"/>
<accession>A0A5C7HFL0</accession>
<dbReference type="Pfam" id="PF07839">
    <property type="entry name" value="CaM_binding"/>
    <property type="match status" value="1"/>
</dbReference>
<feature type="compositionally biased region" description="Basic and acidic residues" evidence="1">
    <location>
        <begin position="948"/>
        <end position="962"/>
    </location>
</feature>
<comment type="caution">
    <text evidence="3">The sequence shown here is derived from an EMBL/GenBank/DDBJ whole genome shotgun (WGS) entry which is preliminary data.</text>
</comment>
<dbReference type="Proteomes" id="UP000323000">
    <property type="component" value="Chromosome 8"/>
</dbReference>
<protein>
    <recommendedName>
        <fullName evidence="2">Calmodulin-binding domain-containing protein</fullName>
    </recommendedName>
</protein>
<feature type="region of interest" description="Disordered" evidence="1">
    <location>
        <begin position="1059"/>
        <end position="1098"/>
    </location>
</feature>
<feature type="compositionally biased region" description="Polar residues" evidence="1">
    <location>
        <begin position="969"/>
        <end position="985"/>
    </location>
</feature>
<feature type="compositionally biased region" description="Polar residues" evidence="1">
    <location>
        <begin position="33"/>
        <end position="46"/>
    </location>
</feature>
<feature type="compositionally biased region" description="Polar residues" evidence="1">
    <location>
        <begin position="1192"/>
        <end position="1204"/>
    </location>
</feature>
<evidence type="ECO:0000313" key="4">
    <source>
        <dbReference type="Proteomes" id="UP000323000"/>
    </source>
</evidence>
<dbReference type="EMBL" id="VAHF01000008">
    <property type="protein sequence ID" value="TXG55923.1"/>
    <property type="molecule type" value="Genomic_DNA"/>
</dbReference>
<feature type="region of interest" description="Disordered" evidence="1">
    <location>
        <begin position="1142"/>
        <end position="1293"/>
    </location>
</feature>
<feature type="region of interest" description="Disordered" evidence="1">
    <location>
        <begin position="1313"/>
        <end position="1333"/>
    </location>
</feature>
<evidence type="ECO:0000313" key="3">
    <source>
        <dbReference type="EMBL" id="TXG55923.1"/>
    </source>
</evidence>
<dbReference type="GO" id="GO:0005516">
    <property type="term" value="F:calmodulin binding"/>
    <property type="evidence" value="ECO:0007669"/>
    <property type="project" value="InterPro"/>
</dbReference>
<feature type="compositionally biased region" description="Low complexity" evidence="1">
    <location>
        <begin position="1257"/>
        <end position="1268"/>
    </location>
</feature>
<evidence type="ECO:0000259" key="2">
    <source>
        <dbReference type="SMART" id="SM01054"/>
    </source>
</evidence>
<feature type="compositionally biased region" description="Low complexity" evidence="1">
    <location>
        <begin position="495"/>
        <end position="509"/>
    </location>
</feature>
<feature type="domain" description="Calmodulin-binding" evidence="2">
    <location>
        <begin position="1272"/>
        <end position="1382"/>
    </location>
</feature>
<proteinExistence type="predicted"/>
<name>A0A5C7HFL0_9ROSI</name>
<dbReference type="InterPro" id="IPR012417">
    <property type="entry name" value="CaM-bd_dom_pln"/>
</dbReference>
<feature type="region of interest" description="Disordered" evidence="1">
    <location>
        <begin position="935"/>
        <end position="990"/>
    </location>
</feature>
<feature type="region of interest" description="Disordered" evidence="1">
    <location>
        <begin position="469"/>
        <end position="609"/>
    </location>
</feature>
<feature type="compositionally biased region" description="Acidic residues" evidence="1">
    <location>
        <begin position="1144"/>
        <end position="1153"/>
    </location>
</feature>
<feature type="compositionally biased region" description="Pro residues" evidence="1">
    <location>
        <begin position="47"/>
        <end position="59"/>
    </location>
</feature>
<feature type="region of interest" description="Disordered" evidence="1">
    <location>
        <begin position="1009"/>
        <end position="1032"/>
    </location>
</feature>
<gene>
    <name evidence="3" type="ORF">EZV62_017236</name>
</gene>
<dbReference type="SMART" id="SM01054">
    <property type="entry name" value="CaM_binding"/>
    <property type="match status" value="1"/>
</dbReference>
<feature type="compositionally biased region" description="Polar residues" evidence="1">
    <location>
        <begin position="1269"/>
        <end position="1293"/>
    </location>
</feature>
<reference evidence="4" key="1">
    <citation type="journal article" date="2019" name="Gigascience">
        <title>De novo genome assembly of the endangered Acer yangbiense, a plant species with extremely small populations endemic to Yunnan Province, China.</title>
        <authorList>
            <person name="Yang J."/>
            <person name="Wariss H.M."/>
            <person name="Tao L."/>
            <person name="Zhang R."/>
            <person name="Yun Q."/>
            <person name="Hollingsworth P."/>
            <person name="Dao Z."/>
            <person name="Luo G."/>
            <person name="Guo H."/>
            <person name="Ma Y."/>
            <person name="Sun W."/>
        </authorList>
    </citation>
    <scope>NUCLEOTIDE SEQUENCE [LARGE SCALE GENOMIC DNA]</scope>
    <source>
        <strain evidence="4">cv. Malutang</strain>
    </source>
</reference>
<feature type="compositionally biased region" description="Basic and acidic residues" evidence="1">
    <location>
        <begin position="116"/>
        <end position="128"/>
    </location>
</feature>
<sequence>MTSLQLQPSWFSSPNTIKTISSSTKPKHVSFKVSFSLNPSTNTENEPPQPASPDSPPPETTLDPIKLAFEKAKAYKKKSIQSAPVSKFDQNPDKESAGIGNNGDKTVQASAMASMEKTKEHTKNKGTVESEASSGLKEEDKGKTLSVEKGVVKKEKLSISNIDFIGLNFADKKTGRGVPAGLVPLSDPFPEGDSPDVEIIVGDTSKFEEATVLKPEPTQQEDKSDFYKPKVSTWGVFPRPENISKTFGGGRTIRPGDVIETAEDRAAKEKHTKQLIAAYKKRVGLSVDPKLKSECEKAMKDGDALMDSGKLKEALPYFEKVMNKMAFKNELYGLAALQWSVCQDSLHRPNEARIMYEKLQSHPNASVRKKANQFLFSFQAMEMMKITSSNLSKKSTGYQNYFEAFIEDYKINYPLQEAGIEEGFVFSLKMVQRKAPNQLGIGFQADHHHVKSERRLANLKATAYQNLQDASRINRGPEMKKKTMKKSRSIKNIESLRSSSSTLKKTTISQPGKPPPLLNVNPETMAATTPQKQPVMRTAEGSPNYMKSTSSSEARKESSQVSSSRNTQITVSDDSKNSRRRHSSSNSKASSGSSSKTTRSLTKSSSLKMVRTLTKTPSFKHVRAASKTCSRVVICADLNAQRSTCSSTLKDTKFPANLSLSPGATEAEGTSATKVCPYTYCSLNGHHHTPLPPLKCFLSARRRMLKTQKSMKLEALSPRRVKPVGEEIDAGQVVFVDKPAYKEDDFDGSPTSPLIKEGGMEFFIEIYAKNKEGKGESPFRGCDAAEVEHNNDKQGTVSLSDGSPPSEIYFDEKVEPYGDIISIGIDASKGFPEKHKLEDPDKDYLSIVVQNEAVQECFYNGSDFEEDCSASSEGSDSISEVTDMEWEEDQFSIKCDDESDLDDGYLSEINNHDLHGESMIKSENTVIDHKEILADEDFEEESASFDIQGKDSDSEMEDRHQNLEIAGFNQVSDSSSHDQQLSTEQNEPDLTGIMVASATVEPSLELITSSEKNQEKNGVPEAENEIPDAGPKLEDVEMYYKPEVADETLGIQNQISDAFQNSGGQDFEDRKTDTNVATSDVDVEKKSSNIEAGVQTEEPEQVIVTKKSIGVQFPEIEDQMEEEEQVAVTKISIGIQVPDFSDSFYEEDQDDAKEDVNQHQEMTTVPCQLEDFAADSNSNQDIADENQEHSSENQNGNVNVTDYQNLLEKDEDKKFKIRSSMDSEEPNDSSKNKISLAETDTEEVEKMEAEESNQPDTTETSLMTTTTTIPEQESTSFLVKSKSNPEPPVTCSNQKWKIGSKRTIIDEEEELRKFNPKDPNYLPEVPEPDPEKVDLKHQMMDERKNSEEWMVDFALRQTVNKLDPARKRKVALLVEAFETVTPVPKYESYRKHSSASFAPARQIQACN</sequence>
<dbReference type="PANTHER" id="PTHR35482">
    <property type="entry name" value="CYTOCHROME C OXIDASE SUBUNIT"/>
    <property type="match status" value="1"/>
</dbReference>
<keyword evidence="4" id="KW-1185">Reference proteome</keyword>
<feature type="compositionally biased region" description="Low complexity" evidence="1">
    <location>
        <begin position="584"/>
        <end position="608"/>
    </location>
</feature>
<feature type="region of interest" description="Disordered" evidence="1">
    <location>
        <begin position="33"/>
        <end position="147"/>
    </location>
</feature>
<dbReference type="PANTHER" id="PTHR35482:SF1">
    <property type="entry name" value="CYTOCHROME C OXIDASE SUBUNIT"/>
    <property type="match status" value="1"/>
</dbReference>